<dbReference type="AlphaFoldDB" id="E2BQ46"/>
<evidence type="ECO:0000313" key="2">
    <source>
        <dbReference type="Proteomes" id="UP000008237"/>
    </source>
</evidence>
<gene>
    <name evidence="1" type="ORF">EAI_05183</name>
</gene>
<evidence type="ECO:0000313" key="1">
    <source>
        <dbReference type="EMBL" id="EFN82234.1"/>
    </source>
</evidence>
<dbReference type="EMBL" id="GL449694">
    <property type="protein sequence ID" value="EFN82234.1"/>
    <property type="molecule type" value="Genomic_DNA"/>
</dbReference>
<dbReference type="InParanoid" id="E2BQ46"/>
<organism evidence="2">
    <name type="scientific">Harpegnathos saltator</name>
    <name type="common">Jerdon's jumping ant</name>
    <dbReference type="NCBI Taxonomy" id="610380"/>
    <lineage>
        <taxon>Eukaryota</taxon>
        <taxon>Metazoa</taxon>
        <taxon>Ecdysozoa</taxon>
        <taxon>Arthropoda</taxon>
        <taxon>Hexapoda</taxon>
        <taxon>Insecta</taxon>
        <taxon>Pterygota</taxon>
        <taxon>Neoptera</taxon>
        <taxon>Endopterygota</taxon>
        <taxon>Hymenoptera</taxon>
        <taxon>Apocrita</taxon>
        <taxon>Aculeata</taxon>
        <taxon>Formicoidea</taxon>
        <taxon>Formicidae</taxon>
        <taxon>Ponerinae</taxon>
        <taxon>Ponerini</taxon>
        <taxon>Harpegnathos</taxon>
    </lineage>
</organism>
<proteinExistence type="predicted"/>
<dbReference type="Proteomes" id="UP000008237">
    <property type="component" value="Unassembled WGS sequence"/>
</dbReference>
<dbReference type="OrthoDB" id="8190314at2759"/>
<accession>E2BQ46</accession>
<protein>
    <submittedName>
        <fullName evidence="1">Uncharacterized protein</fullName>
    </submittedName>
</protein>
<sequence length="259" mass="28121">MRRCKHPSEAAGDGVADDGVKRFHGDGLVVRLDSNHRVLEITGDGCRVILSKNSGSVHIVGDGCRLRVNHNVGNIKYTGDGGQVLLGPDSSKEKVRFVGDGGKVIFDSGPEAAEPTVDYGKFHYQRRSLKKSPASQRDEKTACSRGELAGGASSCEKCEGRNDEDGGWRVTMSSSSREFLDNVMNDLKERGCRQRGKYSKCDDQTRKSLRRQVVTVTKVVTKVRGDGRCVRKRLNGGSSLIVNSTSDVDSSPCRNGQAC</sequence>
<reference evidence="1 2" key="1">
    <citation type="journal article" date="2010" name="Science">
        <title>Genomic comparison of the ants Camponotus floridanus and Harpegnathos saltator.</title>
        <authorList>
            <person name="Bonasio R."/>
            <person name="Zhang G."/>
            <person name="Ye C."/>
            <person name="Mutti N.S."/>
            <person name="Fang X."/>
            <person name="Qin N."/>
            <person name="Donahue G."/>
            <person name="Yang P."/>
            <person name="Li Q."/>
            <person name="Li C."/>
            <person name="Zhang P."/>
            <person name="Huang Z."/>
            <person name="Berger S.L."/>
            <person name="Reinberg D."/>
            <person name="Wang J."/>
            <person name="Liebig J."/>
        </authorList>
    </citation>
    <scope>NUCLEOTIDE SEQUENCE [LARGE SCALE GENOMIC DNA]</scope>
    <source>
        <strain evidence="1 2">R22 G/1</strain>
    </source>
</reference>
<name>E2BQ46_HARSA</name>
<keyword evidence="2" id="KW-1185">Reference proteome</keyword>
<dbReference type="OMA" id="VRMHSNH"/>